<name>B3MRF0_DROAN</name>
<dbReference type="FunCoup" id="B3MRF0">
    <property type="interactions" value="27"/>
</dbReference>
<dbReference type="OrthoDB" id="8057317at2759"/>
<accession>B3MRF0</accession>
<dbReference type="InParanoid" id="B3MRF0"/>
<dbReference type="KEGG" id="dan:6503695"/>
<evidence type="ECO:0000313" key="1">
    <source>
        <dbReference type="EMBL" id="EDV34355.1"/>
    </source>
</evidence>
<protein>
    <submittedName>
        <fullName evidence="1">Uncharacterized protein</fullName>
    </submittedName>
</protein>
<dbReference type="eggNOG" id="ENOG502T83K">
    <property type="taxonomic scope" value="Eukaryota"/>
</dbReference>
<keyword evidence="2" id="KW-1185">Reference proteome</keyword>
<dbReference type="STRING" id="7217.B3MRF0"/>
<proteinExistence type="predicted"/>
<gene>
    <name evidence="1" type="primary">Dana\GF21006</name>
    <name evidence="1" type="synonym">dana_GLEANR_4238</name>
    <name evidence="1" type="ORF">GF21006</name>
</gene>
<dbReference type="HOGENOM" id="CLU_1257232_0_0_1"/>
<reference evidence="1 2" key="1">
    <citation type="journal article" date="2007" name="Nature">
        <title>Evolution of genes and genomes on the Drosophila phylogeny.</title>
        <authorList>
            <consortium name="Drosophila 12 Genomes Consortium"/>
            <person name="Clark A.G."/>
            <person name="Eisen M.B."/>
            <person name="Smith D.R."/>
            <person name="Bergman C.M."/>
            <person name="Oliver B."/>
            <person name="Markow T.A."/>
            <person name="Kaufman T.C."/>
            <person name="Kellis M."/>
            <person name="Gelbart W."/>
            <person name="Iyer V.N."/>
            <person name="Pollard D.A."/>
            <person name="Sackton T.B."/>
            <person name="Larracuente A.M."/>
            <person name="Singh N.D."/>
            <person name="Abad J.P."/>
            <person name="Abt D.N."/>
            <person name="Adryan B."/>
            <person name="Aguade M."/>
            <person name="Akashi H."/>
            <person name="Anderson W.W."/>
            <person name="Aquadro C.F."/>
            <person name="Ardell D.H."/>
            <person name="Arguello R."/>
            <person name="Artieri C.G."/>
            <person name="Barbash D.A."/>
            <person name="Barker D."/>
            <person name="Barsanti P."/>
            <person name="Batterham P."/>
            <person name="Batzoglou S."/>
            <person name="Begun D."/>
            <person name="Bhutkar A."/>
            <person name="Blanco E."/>
            <person name="Bosak S.A."/>
            <person name="Bradley R.K."/>
            <person name="Brand A.D."/>
            <person name="Brent M.R."/>
            <person name="Brooks A.N."/>
            <person name="Brown R.H."/>
            <person name="Butlin R.K."/>
            <person name="Caggese C."/>
            <person name="Calvi B.R."/>
            <person name="Bernardo de Carvalho A."/>
            <person name="Caspi A."/>
            <person name="Castrezana S."/>
            <person name="Celniker S.E."/>
            <person name="Chang J.L."/>
            <person name="Chapple C."/>
            <person name="Chatterji S."/>
            <person name="Chinwalla A."/>
            <person name="Civetta A."/>
            <person name="Clifton S.W."/>
            <person name="Comeron J.M."/>
            <person name="Costello J.C."/>
            <person name="Coyne J.A."/>
            <person name="Daub J."/>
            <person name="David R.G."/>
            <person name="Delcher A.L."/>
            <person name="Delehaunty K."/>
            <person name="Do C.B."/>
            <person name="Ebling H."/>
            <person name="Edwards K."/>
            <person name="Eickbush T."/>
            <person name="Evans J.D."/>
            <person name="Filipski A."/>
            <person name="Findeiss S."/>
            <person name="Freyhult E."/>
            <person name="Fulton L."/>
            <person name="Fulton R."/>
            <person name="Garcia A.C."/>
            <person name="Gardiner A."/>
            <person name="Garfield D.A."/>
            <person name="Garvin B.E."/>
            <person name="Gibson G."/>
            <person name="Gilbert D."/>
            <person name="Gnerre S."/>
            <person name="Godfrey J."/>
            <person name="Good R."/>
            <person name="Gotea V."/>
            <person name="Gravely B."/>
            <person name="Greenberg A.J."/>
            <person name="Griffiths-Jones S."/>
            <person name="Gross S."/>
            <person name="Guigo R."/>
            <person name="Gustafson E.A."/>
            <person name="Haerty W."/>
            <person name="Hahn M.W."/>
            <person name="Halligan D.L."/>
            <person name="Halpern A.L."/>
            <person name="Halter G.M."/>
            <person name="Han M.V."/>
            <person name="Heger A."/>
            <person name="Hillier L."/>
            <person name="Hinrichs A.S."/>
            <person name="Holmes I."/>
            <person name="Hoskins R.A."/>
            <person name="Hubisz M.J."/>
            <person name="Hultmark D."/>
            <person name="Huntley M.A."/>
            <person name="Jaffe D.B."/>
            <person name="Jagadeeshan S."/>
            <person name="Jeck W.R."/>
            <person name="Johnson J."/>
            <person name="Jones C.D."/>
            <person name="Jordan W.C."/>
            <person name="Karpen G.H."/>
            <person name="Kataoka E."/>
            <person name="Keightley P.D."/>
            <person name="Kheradpour P."/>
            <person name="Kirkness E.F."/>
            <person name="Koerich L.B."/>
            <person name="Kristiansen K."/>
            <person name="Kudrna D."/>
            <person name="Kulathinal R.J."/>
            <person name="Kumar S."/>
            <person name="Kwok R."/>
            <person name="Lander E."/>
            <person name="Langley C.H."/>
            <person name="Lapoint R."/>
            <person name="Lazzaro B.P."/>
            <person name="Lee S.J."/>
            <person name="Levesque L."/>
            <person name="Li R."/>
            <person name="Lin C.F."/>
            <person name="Lin M.F."/>
            <person name="Lindblad-Toh K."/>
            <person name="Llopart A."/>
            <person name="Long M."/>
            <person name="Low L."/>
            <person name="Lozovsky E."/>
            <person name="Lu J."/>
            <person name="Luo M."/>
            <person name="Machado C.A."/>
            <person name="Makalowski W."/>
            <person name="Marzo M."/>
            <person name="Matsuda M."/>
            <person name="Matzkin L."/>
            <person name="McAllister B."/>
            <person name="McBride C.S."/>
            <person name="McKernan B."/>
            <person name="McKernan K."/>
            <person name="Mendez-Lago M."/>
            <person name="Minx P."/>
            <person name="Mollenhauer M.U."/>
            <person name="Montooth K."/>
            <person name="Mount S.M."/>
            <person name="Mu X."/>
            <person name="Myers E."/>
            <person name="Negre B."/>
            <person name="Newfeld S."/>
            <person name="Nielsen R."/>
            <person name="Noor M.A."/>
            <person name="O'Grady P."/>
            <person name="Pachter L."/>
            <person name="Papaceit M."/>
            <person name="Parisi M.J."/>
            <person name="Parisi M."/>
            <person name="Parts L."/>
            <person name="Pedersen J.S."/>
            <person name="Pesole G."/>
            <person name="Phillippy A.M."/>
            <person name="Ponting C.P."/>
            <person name="Pop M."/>
            <person name="Porcelli D."/>
            <person name="Powell J.R."/>
            <person name="Prohaska S."/>
            <person name="Pruitt K."/>
            <person name="Puig M."/>
            <person name="Quesneville H."/>
            <person name="Ram K.R."/>
            <person name="Rand D."/>
            <person name="Rasmussen M.D."/>
            <person name="Reed L.K."/>
            <person name="Reenan R."/>
            <person name="Reily A."/>
            <person name="Remington K.A."/>
            <person name="Rieger T.T."/>
            <person name="Ritchie M.G."/>
            <person name="Robin C."/>
            <person name="Rogers Y.H."/>
            <person name="Rohde C."/>
            <person name="Rozas J."/>
            <person name="Rubenfield M.J."/>
            <person name="Ruiz A."/>
            <person name="Russo S."/>
            <person name="Salzberg S.L."/>
            <person name="Sanchez-Gracia A."/>
            <person name="Saranga D.J."/>
            <person name="Sato H."/>
            <person name="Schaeffer S.W."/>
            <person name="Schatz M.C."/>
            <person name="Schlenke T."/>
            <person name="Schwartz R."/>
            <person name="Segarra C."/>
            <person name="Singh R.S."/>
            <person name="Sirot L."/>
            <person name="Sirota M."/>
            <person name="Sisneros N.B."/>
            <person name="Smith C.D."/>
            <person name="Smith T.F."/>
            <person name="Spieth J."/>
            <person name="Stage D.E."/>
            <person name="Stark A."/>
            <person name="Stephan W."/>
            <person name="Strausberg R.L."/>
            <person name="Strempel S."/>
            <person name="Sturgill D."/>
            <person name="Sutton G."/>
            <person name="Sutton G.G."/>
            <person name="Tao W."/>
            <person name="Teichmann S."/>
            <person name="Tobari Y.N."/>
            <person name="Tomimura Y."/>
            <person name="Tsolas J.M."/>
            <person name="Valente V.L."/>
            <person name="Venter E."/>
            <person name="Venter J.C."/>
            <person name="Vicario S."/>
            <person name="Vieira F.G."/>
            <person name="Vilella A.J."/>
            <person name="Villasante A."/>
            <person name="Walenz B."/>
            <person name="Wang J."/>
            <person name="Wasserman M."/>
            <person name="Watts T."/>
            <person name="Wilson D."/>
            <person name="Wilson R.K."/>
            <person name="Wing R.A."/>
            <person name="Wolfner M.F."/>
            <person name="Wong A."/>
            <person name="Wong G.K."/>
            <person name="Wu C.I."/>
            <person name="Wu G."/>
            <person name="Yamamoto D."/>
            <person name="Yang H.P."/>
            <person name="Yang S.P."/>
            <person name="Yorke J.A."/>
            <person name="Yoshida K."/>
            <person name="Zdobnov E."/>
            <person name="Zhang P."/>
            <person name="Zhang Y."/>
            <person name="Zimin A.V."/>
            <person name="Baldwin J."/>
            <person name="Abdouelleil A."/>
            <person name="Abdulkadir J."/>
            <person name="Abebe A."/>
            <person name="Abera B."/>
            <person name="Abreu J."/>
            <person name="Acer S.C."/>
            <person name="Aftuck L."/>
            <person name="Alexander A."/>
            <person name="An P."/>
            <person name="Anderson E."/>
            <person name="Anderson S."/>
            <person name="Arachi H."/>
            <person name="Azer M."/>
            <person name="Bachantsang P."/>
            <person name="Barry A."/>
            <person name="Bayul T."/>
            <person name="Berlin A."/>
            <person name="Bessette D."/>
            <person name="Bloom T."/>
            <person name="Blye J."/>
            <person name="Boguslavskiy L."/>
            <person name="Bonnet C."/>
            <person name="Boukhgalter B."/>
            <person name="Bourzgui I."/>
            <person name="Brown A."/>
            <person name="Cahill P."/>
            <person name="Channer S."/>
            <person name="Cheshatsang Y."/>
            <person name="Chuda L."/>
            <person name="Citroen M."/>
            <person name="Collymore A."/>
            <person name="Cooke P."/>
            <person name="Costello M."/>
            <person name="D'Aco K."/>
            <person name="Daza R."/>
            <person name="De Haan G."/>
            <person name="DeGray S."/>
            <person name="DeMaso C."/>
            <person name="Dhargay N."/>
            <person name="Dooley K."/>
            <person name="Dooley E."/>
            <person name="Doricent M."/>
            <person name="Dorje P."/>
            <person name="Dorjee K."/>
            <person name="Dupes A."/>
            <person name="Elong R."/>
            <person name="Falk J."/>
            <person name="Farina A."/>
            <person name="Faro S."/>
            <person name="Ferguson D."/>
            <person name="Fisher S."/>
            <person name="Foley C.D."/>
            <person name="Franke A."/>
            <person name="Friedrich D."/>
            <person name="Gadbois L."/>
            <person name="Gearin G."/>
            <person name="Gearin C.R."/>
            <person name="Giannoukos G."/>
            <person name="Goode T."/>
            <person name="Graham J."/>
            <person name="Grandbois E."/>
            <person name="Grewal S."/>
            <person name="Gyaltsen K."/>
            <person name="Hafez N."/>
            <person name="Hagos B."/>
            <person name="Hall J."/>
            <person name="Henson C."/>
            <person name="Hollinger A."/>
            <person name="Honan T."/>
            <person name="Huard M.D."/>
            <person name="Hughes L."/>
            <person name="Hurhula B."/>
            <person name="Husby M.E."/>
            <person name="Kamat A."/>
            <person name="Kanga B."/>
            <person name="Kashin S."/>
            <person name="Khazanovich D."/>
            <person name="Kisner P."/>
            <person name="Lance K."/>
            <person name="Lara M."/>
            <person name="Lee W."/>
            <person name="Lennon N."/>
            <person name="Letendre F."/>
            <person name="LeVine R."/>
            <person name="Lipovsky A."/>
            <person name="Liu X."/>
            <person name="Liu J."/>
            <person name="Liu S."/>
            <person name="Lokyitsang T."/>
            <person name="Lokyitsang Y."/>
            <person name="Lubonja R."/>
            <person name="Lui A."/>
            <person name="MacDonald P."/>
            <person name="Magnisalis V."/>
            <person name="Maru K."/>
            <person name="Matthews C."/>
            <person name="McCusker W."/>
            <person name="McDonough S."/>
            <person name="Mehta T."/>
            <person name="Meldrim J."/>
            <person name="Meneus L."/>
            <person name="Mihai O."/>
            <person name="Mihalev A."/>
            <person name="Mihova T."/>
            <person name="Mittelman R."/>
            <person name="Mlenga V."/>
            <person name="Montmayeur A."/>
            <person name="Mulrain L."/>
            <person name="Navidi A."/>
            <person name="Naylor J."/>
            <person name="Negash T."/>
            <person name="Nguyen T."/>
            <person name="Nguyen N."/>
            <person name="Nicol R."/>
            <person name="Norbu C."/>
            <person name="Norbu N."/>
            <person name="Novod N."/>
            <person name="O'Neill B."/>
            <person name="Osman S."/>
            <person name="Markiewicz E."/>
            <person name="Oyono O.L."/>
            <person name="Patti C."/>
            <person name="Phunkhang P."/>
            <person name="Pierre F."/>
            <person name="Priest M."/>
            <person name="Raghuraman S."/>
            <person name="Rege F."/>
            <person name="Reyes R."/>
            <person name="Rise C."/>
            <person name="Rogov P."/>
            <person name="Ross K."/>
            <person name="Ryan E."/>
            <person name="Settipalli S."/>
            <person name="Shea T."/>
            <person name="Sherpa N."/>
            <person name="Shi L."/>
            <person name="Shih D."/>
            <person name="Sparrow T."/>
            <person name="Spaulding J."/>
            <person name="Stalker J."/>
            <person name="Stange-Thomann N."/>
            <person name="Stavropoulos S."/>
            <person name="Stone C."/>
            <person name="Strader C."/>
            <person name="Tesfaye S."/>
            <person name="Thomson T."/>
            <person name="Thoulutsang Y."/>
            <person name="Thoulutsang D."/>
            <person name="Topham K."/>
            <person name="Topping I."/>
            <person name="Tsamla T."/>
            <person name="Vassiliev H."/>
            <person name="Vo A."/>
            <person name="Wangchuk T."/>
            <person name="Wangdi T."/>
            <person name="Weiand M."/>
            <person name="Wilkinson J."/>
            <person name="Wilson A."/>
            <person name="Yadav S."/>
            <person name="Young G."/>
            <person name="Yu Q."/>
            <person name="Zembek L."/>
            <person name="Zhong D."/>
            <person name="Zimmer A."/>
            <person name="Zwirko Z."/>
            <person name="Jaffe D.B."/>
            <person name="Alvarez P."/>
            <person name="Brockman W."/>
            <person name="Butler J."/>
            <person name="Chin C."/>
            <person name="Gnerre S."/>
            <person name="Grabherr M."/>
            <person name="Kleber M."/>
            <person name="Mauceli E."/>
            <person name="MacCallum I."/>
        </authorList>
    </citation>
    <scope>NUCLEOTIDE SEQUENCE [LARGE SCALE GENOMIC DNA]</scope>
    <source>
        <strain evidence="2">Tucson 14024-0371.13</strain>
    </source>
</reference>
<sequence>MAPRKRISKIAPRVMAPSEKKENFRSVATQTDIVGRVPLGGQRKRMKMSPGSKQLFDSHVIPAVNSAVAGSAVPPFPISVIITTPALAATIPCENEKMCQTEAPGSVDIMDGRVIVARAGFGGRIGHLKTIMVQRRAEAIGWDRQRVATLIKTINADPPPRWHAASQMWLEVDKLEERIEAYEAHEKLLNEVQENSSPGESEPAA</sequence>
<dbReference type="EMBL" id="CH902622">
    <property type="protein sequence ID" value="EDV34355.1"/>
    <property type="molecule type" value="Genomic_DNA"/>
</dbReference>
<dbReference type="OMA" id="REEANQW"/>
<dbReference type="AlphaFoldDB" id="B3MRF0"/>
<dbReference type="PhylomeDB" id="B3MRF0"/>
<dbReference type="Proteomes" id="UP000007801">
    <property type="component" value="Unassembled WGS sequence"/>
</dbReference>
<dbReference type="GeneID" id="6503695"/>
<evidence type="ECO:0000313" key="2">
    <source>
        <dbReference type="Proteomes" id="UP000007801"/>
    </source>
</evidence>
<organism evidence="1 2">
    <name type="scientific">Drosophila ananassae</name>
    <name type="common">Fruit fly</name>
    <dbReference type="NCBI Taxonomy" id="7217"/>
    <lineage>
        <taxon>Eukaryota</taxon>
        <taxon>Metazoa</taxon>
        <taxon>Ecdysozoa</taxon>
        <taxon>Arthropoda</taxon>
        <taxon>Hexapoda</taxon>
        <taxon>Insecta</taxon>
        <taxon>Pterygota</taxon>
        <taxon>Neoptera</taxon>
        <taxon>Endopterygota</taxon>
        <taxon>Diptera</taxon>
        <taxon>Brachycera</taxon>
        <taxon>Muscomorpha</taxon>
        <taxon>Ephydroidea</taxon>
        <taxon>Drosophilidae</taxon>
        <taxon>Drosophila</taxon>
        <taxon>Sophophora</taxon>
    </lineage>
</organism>